<dbReference type="PIRSF" id="PIRSF037125">
    <property type="entry name" value="D-site_20S_pre-rRNA_nuclease"/>
    <property type="match status" value="1"/>
</dbReference>
<dbReference type="InterPro" id="IPR039907">
    <property type="entry name" value="NOB1"/>
</dbReference>
<dbReference type="Proteomes" id="UP001244341">
    <property type="component" value="Chromosome 8b"/>
</dbReference>
<dbReference type="CDD" id="cd09876">
    <property type="entry name" value="PIN_Nob1-like"/>
    <property type="match status" value="1"/>
</dbReference>
<feature type="compositionally biased region" description="Low complexity" evidence="8">
    <location>
        <begin position="397"/>
        <end position="416"/>
    </location>
</feature>
<feature type="compositionally biased region" description="Low complexity" evidence="8">
    <location>
        <begin position="313"/>
        <end position="322"/>
    </location>
</feature>
<evidence type="ECO:0008006" key="13">
    <source>
        <dbReference type="Google" id="ProtNLM"/>
    </source>
</evidence>
<feature type="compositionally biased region" description="Acidic residues" evidence="8">
    <location>
        <begin position="356"/>
        <end position="367"/>
    </location>
</feature>
<dbReference type="InterPro" id="IPR033411">
    <property type="entry name" value="Ribonuclease_PIN"/>
</dbReference>
<keyword evidence="4" id="KW-0479">Metal-binding</keyword>
<organism evidence="11 12">
    <name type="scientific">Tetradesmus obliquus</name>
    <name type="common">Green alga</name>
    <name type="synonym">Acutodesmus obliquus</name>
    <dbReference type="NCBI Taxonomy" id="3088"/>
    <lineage>
        <taxon>Eukaryota</taxon>
        <taxon>Viridiplantae</taxon>
        <taxon>Chlorophyta</taxon>
        <taxon>core chlorophytes</taxon>
        <taxon>Chlorophyceae</taxon>
        <taxon>CS clade</taxon>
        <taxon>Sphaeropleales</taxon>
        <taxon>Scenedesmaceae</taxon>
        <taxon>Tetradesmus</taxon>
    </lineage>
</organism>
<dbReference type="PANTHER" id="PTHR12814:SF2">
    <property type="entry name" value="RNA-BINDING PROTEIN NOB1"/>
    <property type="match status" value="1"/>
</dbReference>
<evidence type="ECO:0000256" key="7">
    <source>
        <dbReference type="ARBA" id="ARBA00023242"/>
    </source>
</evidence>
<keyword evidence="3" id="KW-0540">Nuclease</keyword>
<dbReference type="InterPro" id="IPR017117">
    <property type="entry name" value="Nob1_euk"/>
</dbReference>
<feature type="compositionally biased region" description="Basic and acidic residues" evidence="8">
    <location>
        <begin position="293"/>
        <end position="309"/>
    </location>
</feature>
<keyword evidence="5" id="KW-0378">Hydrolase</keyword>
<evidence type="ECO:0000256" key="6">
    <source>
        <dbReference type="ARBA" id="ARBA00022833"/>
    </source>
</evidence>
<feature type="region of interest" description="Disordered" evidence="8">
    <location>
        <begin position="245"/>
        <end position="367"/>
    </location>
</feature>
<evidence type="ECO:0000313" key="11">
    <source>
        <dbReference type="EMBL" id="WIA17130.1"/>
    </source>
</evidence>
<dbReference type="Pfam" id="PF17146">
    <property type="entry name" value="PIN_6"/>
    <property type="match status" value="1"/>
</dbReference>
<evidence type="ECO:0000313" key="12">
    <source>
        <dbReference type="Proteomes" id="UP001244341"/>
    </source>
</evidence>
<feature type="domain" description="Ribonuclease PIN" evidence="10">
    <location>
        <begin position="30"/>
        <end position="116"/>
    </location>
</feature>
<evidence type="ECO:0000256" key="5">
    <source>
        <dbReference type="ARBA" id="ARBA00022801"/>
    </source>
</evidence>
<name>A0ABY8U719_TETOB</name>
<evidence type="ECO:0000256" key="3">
    <source>
        <dbReference type="ARBA" id="ARBA00022722"/>
    </source>
</evidence>
<comment type="similarity">
    <text evidence="2">Belongs to the NOB1 family.</text>
</comment>
<proteinExistence type="inferred from homology"/>
<feature type="region of interest" description="Disordered" evidence="8">
    <location>
        <begin position="127"/>
        <end position="155"/>
    </location>
</feature>
<evidence type="ECO:0000259" key="10">
    <source>
        <dbReference type="Pfam" id="PF17146"/>
    </source>
</evidence>
<comment type="subcellular location">
    <subcellularLocation>
        <location evidence="1">Nucleus</location>
    </subcellularLocation>
</comment>
<dbReference type="InterPro" id="IPR014881">
    <property type="entry name" value="NOB1_Zn-bd"/>
</dbReference>
<protein>
    <recommendedName>
        <fullName evidence="13">20S-pre-rRNA D-site endonuclease NOB1</fullName>
    </recommendedName>
</protein>
<feature type="region of interest" description="Disordered" evidence="8">
    <location>
        <begin position="599"/>
        <end position="618"/>
    </location>
</feature>
<dbReference type="Pfam" id="PF08772">
    <property type="entry name" value="Zn_ribbon_NOB1"/>
    <property type="match status" value="1"/>
</dbReference>
<dbReference type="Gene3D" id="6.20.210.10">
    <property type="entry name" value="Nin one binding (NOB1), Zn-ribbon-like"/>
    <property type="match status" value="1"/>
</dbReference>
<evidence type="ECO:0000259" key="9">
    <source>
        <dbReference type="Pfam" id="PF08772"/>
    </source>
</evidence>
<feature type="compositionally biased region" description="Low complexity" evidence="8">
    <location>
        <begin position="329"/>
        <end position="349"/>
    </location>
</feature>
<dbReference type="EMBL" id="CP126215">
    <property type="protein sequence ID" value="WIA17130.1"/>
    <property type="molecule type" value="Genomic_DNA"/>
</dbReference>
<feature type="region of interest" description="Disordered" evidence="8">
    <location>
        <begin position="388"/>
        <end position="421"/>
    </location>
</feature>
<keyword evidence="12" id="KW-1185">Reference proteome</keyword>
<feature type="compositionally biased region" description="Acidic residues" evidence="8">
    <location>
        <begin position="261"/>
        <end position="273"/>
    </location>
</feature>
<keyword evidence="6" id="KW-0862">Zinc</keyword>
<feature type="compositionally biased region" description="Low complexity" evidence="8">
    <location>
        <begin position="245"/>
        <end position="260"/>
    </location>
</feature>
<evidence type="ECO:0000256" key="1">
    <source>
        <dbReference type="ARBA" id="ARBA00004123"/>
    </source>
</evidence>
<dbReference type="SUPFAM" id="SSF144206">
    <property type="entry name" value="NOB1 zinc finger-like"/>
    <property type="match status" value="1"/>
</dbReference>
<gene>
    <name evidence="11" type="ORF">OEZ85_014023</name>
</gene>
<dbReference type="InterPro" id="IPR036283">
    <property type="entry name" value="NOB1_Zf-like_sf"/>
</dbReference>
<keyword evidence="7" id="KW-0539">Nucleus</keyword>
<accession>A0ABY8U719</accession>
<evidence type="ECO:0000256" key="2">
    <source>
        <dbReference type="ARBA" id="ARBA00005858"/>
    </source>
</evidence>
<feature type="compositionally biased region" description="Basic residues" evidence="8">
    <location>
        <begin position="283"/>
        <end position="292"/>
    </location>
</feature>
<evidence type="ECO:0000256" key="4">
    <source>
        <dbReference type="ARBA" id="ARBA00022723"/>
    </source>
</evidence>
<sequence>MNSWASIAKALPQPVAAAQDLASTENLRLLVVDANAIIGGIKLEGVADRAVTLQEVVDEIRDKQSRQFLSALPYQLQLSEPTEESVKAVTRFARETGDIAALSSVDIKLLALAHTLEAAAHGTEHLAAHAAQPRMHSKALASSAPMPGWGQVSNPEDWKVVDEANEADEAAAASTSRIAQRVQQLSLDPSQPNSFLAEEVLPPAAAAAAVPASSAPAAAANAAGVQQQQQHAAAVSLPLQQQQQQQAAVPASQAAAAAAAAEEDDEEDDDDDGWGTAASSKNAARRKKRKEFKRQERQRAFEQEWEEHAALMQQQQQQQQPEEVPEPPLQQQNGGAAAGADAAAAAADGAGSGSEGESEDGEAEGGDEVTITNDDLLAAEHQVYTAEDFEEGDEDAAPAPAADVAAAGSQQQQQQGLGPGMPGWHSSVACVTADFAMQNVLLQMGLRLLTRDGRRIARLSRYALRCSACYNVTREPGRLFCPKCGNMTLDRVEVVVGPDGAEYFGARKRHILRGTKFSLPKPRGGRNSNDPVLREDVFLLKVKALGRRATKKKPAAGADADAAAAGDVDPFAPEFSADTWHVQSQAELAQHRGLAAVLQPAWKNNPNERKLTRSNRRG</sequence>
<reference evidence="11 12" key="1">
    <citation type="submission" date="2023-05" db="EMBL/GenBank/DDBJ databases">
        <title>A 100% complete, gapless, phased diploid assembly of the Scenedesmus obliquus UTEX 3031 genome.</title>
        <authorList>
            <person name="Biondi T.C."/>
            <person name="Hanschen E.R."/>
            <person name="Kwon T."/>
            <person name="Eng W."/>
            <person name="Kruse C.P.S."/>
            <person name="Koehler S.I."/>
            <person name="Kunde Y."/>
            <person name="Gleasner C.D."/>
            <person name="You Mak K.T."/>
            <person name="Polle J."/>
            <person name="Hovde B.T."/>
            <person name="Starkenburg S.R."/>
        </authorList>
    </citation>
    <scope>NUCLEOTIDE SEQUENCE [LARGE SCALE GENOMIC DNA]</scope>
    <source>
        <strain evidence="11 12">DOE0152z</strain>
    </source>
</reference>
<feature type="domain" description="Nin one binding (NOB1) Zn-ribbon-like" evidence="9">
    <location>
        <begin position="456"/>
        <end position="525"/>
    </location>
</feature>
<dbReference type="PANTHER" id="PTHR12814">
    <property type="entry name" value="RNA-BINDING PROTEIN NOB1"/>
    <property type="match status" value="1"/>
</dbReference>
<dbReference type="Gene3D" id="3.40.50.1010">
    <property type="entry name" value="5'-nuclease"/>
    <property type="match status" value="1"/>
</dbReference>
<evidence type="ECO:0000256" key="8">
    <source>
        <dbReference type="SAM" id="MobiDB-lite"/>
    </source>
</evidence>